<evidence type="ECO:0000313" key="3">
    <source>
        <dbReference type="Proteomes" id="UP000272942"/>
    </source>
</evidence>
<keyword evidence="3" id="KW-1185">Reference proteome</keyword>
<reference evidence="4" key="1">
    <citation type="submission" date="2016-06" db="UniProtKB">
        <authorList>
            <consortium name="WormBaseParasite"/>
        </authorList>
    </citation>
    <scope>IDENTIFICATION</scope>
</reference>
<feature type="compositionally biased region" description="Low complexity" evidence="1">
    <location>
        <begin position="1"/>
        <end position="19"/>
    </location>
</feature>
<proteinExistence type="predicted"/>
<dbReference type="EMBL" id="UZAN01051225">
    <property type="protein sequence ID" value="VDP88769.1"/>
    <property type="molecule type" value="Genomic_DNA"/>
</dbReference>
<dbReference type="AlphaFoldDB" id="A0A183AXF7"/>
<dbReference type="Proteomes" id="UP000272942">
    <property type="component" value="Unassembled WGS sequence"/>
</dbReference>
<dbReference type="OrthoDB" id="10514208at2759"/>
<evidence type="ECO:0000313" key="4">
    <source>
        <dbReference type="WBParaSite" id="ECPE_0001167701-mRNA-1"/>
    </source>
</evidence>
<feature type="compositionally biased region" description="Polar residues" evidence="1">
    <location>
        <begin position="461"/>
        <end position="471"/>
    </location>
</feature>
<evidence type="ECO:0000256" key="1">
    <source>
        <dbReference type="SAM" id="MobiDB-lite"/>
    </source>
</evidence>
<gene>
    <name evidence="2" type="ORF">ECPE_LOCUS11642</name>
</gene>
<reference evidence="2 3" key="2">
    <citation type="submission" date="2018-11" db="EMBL/GenBank/DDBJ databases">
        <authorList>
            <consortium name="Pathogen Informatics"/>
        </authorList>
    </citation>
    <scope>NUCLEOTIDE SEQUENCE [LARGE SCALE GENOMIC DNA]</scope>
    <source>
        <strain evidence="2 3">Egypt</strain>
    </source>
</reference>
<sequence length="484" mass="50753">MSTTPATSTSGTASGGTSTMIGRTFHVSHSLPHGASFQTHGSVLPVLPTQTPTREAPVEPIGVVAAGEADYSLDECEDRMLKSLPSPLFDPIKVNRSPPNSPTDPSATNAYSLGIKSTLITPVTPTSPSSLTSFGAVTQSPPARFDRSPVGESPSVVSNALAKCVKDREVKNETKISAEVEANREFCTGALTKLTKVESETASPSPIAQTTATVVSPQNKVQHEVISNVVAPLGGSVTVSATPSSPVKISTSETTTHTSSCTIQSAAIQPTTSAPAHTETLRSFTTESTTVAASQNDIVIKTVQTDHASPDQEASSISQLQTFSSTVVSTSKSEAEQHPVESATFVSSFTSEQKHISLVSIPSHASVTTFVQPNISSTVENAIVETSKPDVALTASHNLATTTISPSTSFQSRLRAPMVSVARPSAPSETDTWSRTPEFPAPYRPVSNYSGLQSPKVAASETMSTAQAASKENNHHELTRVSWR</sequence>
<accession>A0A183AXF7</accession>
<evidence type="ECO:0000313" key="2">
    <source>
        <dbReference type="EMBL" id="VDP88769.1"/>
    </source>
</evidence>
<dbReference type="WBParaSite" id="ECPE_0001167701-mRNA-1">
    <property type="protein sequence ID" value="ECPE_0001167701-mRNA-1"/>
    <property type="gene ID" value="ECPE_0001167701"/>
</dbReference>
<name>A0A183AXF7_9TREM</name>
<feature type="region of interest" description="Disordered" evidence="1">
    <location>
        <begin position="1"/>
        <end position="20"/>
    </location>
</feature>
<feature type="compositionally biased region" description="Low complexity" evidence="1">
    <location>
        <begin position="124"/>
        <end position="133"/>
    </location>
</feature>
<protein>
    <submittedName>
        <fullName evidence="2 4">Uncharacterized protein</fullName>
    </submittedName>
</protein>
<feature type="region of interest" description="Disordered" evidence="1">
    <location>
        <begin position="421"/>
        <end position="484"/>
    </location>
</feature>
<organism evidence="4">
    <name type="scientific">Echinostoma caproni</name>
    <dbReference type="NCBI Taxonomy" id="27848"/>
    <lineage>
        <taxon>Eukaryota</taxon>
        <taxon>Metazoa</taxon>
        <taxon>Spiralia</taxon>
        <taxon>Lophotrochozoa</taxon>
        <taxon>Platyhelminthes</taxon>
        <taxon>Trematoda</taxon>
        <taxon>Digenea</taxon>
        <taxon>Plagiorchiida</taxon>
        <taxon>Echinostomata</taxon>
        <taxon>Echinostomatoidea</taxon>
        <taxon>Echinostomatidae</taxon>
        <taxon>Echinostoma</taxon>
    </lineage>
</organism>
<feature type="compositionally biased region" description="Basic and acidic residues" evidence="1">
    <location>
        <begin position="472"/>
        <end position="484"/>
    </location>
</feature>
<feature type="region of interest" description="Disordered" evidence="1">
    <location>
        <begin position="124"/>
        <end position="152"/>
    </location>
</feature>